<gene>
    <name evidence="1" type="ORF">COMA2_60117</name>
</gene>
<evidence type="ECO:0000313" key="1">
    <source>
        <dbReference type="EMBL" id="CUS39037.1"/>
    </source>
</evidence>
<organism evidence="1 2">
    <name type="scientific">Candidatus Nitrospira nitrificans</name>
    <dbReference type="NCBI Taxonomy" id="1742973"/>
    <lineage>
        <taxon>Bacteria</taxon>
        <taxon>Pseudomonadati</taxon>
        <taxon>Nitrospirota</taxon>
        <taxon>Nitrospiria</taxon>
        <taxon>Nitrospirales</taxon>
        <taxon>Nitrospiraceae</taxon>
        <taxon>Nitrospira</taxon>
    </lineage>
</organism>
<accession>A0A0S4LQQ6</accession>
<proteinExistence type="predicted"/>
<reference evidence="2" key="1">
    <citation type="submission" date="2015-10" db="EMBL/GenBank/DDBJ databases">
        <authorList>
            <person name="Luecker S."/>
            <person name="Luecker S."/>
        </authorList>
    </citation>
    <scope>NUCLEOTIDE SEQUENCE [LARGE SCALE GENOMIC DNA]</scope>
</reference>
<dbReference type="AlphaFoldDB" id="A0A0S4LQQ6"/>
<keyword evidence="2" id="KW-1185">Reference proteome</keyword>
<evidence type="ECO:0000313" key="2">
    <source>
        <dbReference type="Proteomes" id="UP000198736"/>
    </source>
</evidence>
<protein>
    <submittedName>
        <fullName evidence="1">Uncharacterized protein</fullName>
    </submittedName>
</protein>
<dbReference type="Proteomes" id="UP000198736">
    <property type="component" value="Unassembled WGS sequence"/>
</dbReference>
<dbReference type="STRING" id="1742973.COMA2_60117"/>
<name>A0A0S4LQQ6_9BACT</name>
<dbReference type="EMBL" id="CZPZ01000033">
    <property type="protein sequence ID" value="CUS39037.1"/>
    <property type="molecule type" value="Genomic_DNA"/>
</dbReference>
<sequence length="37" mass="4172">MDWIAARYQDCLCSHCLEKIATGELGPQLPQADQRIP</sequence>